<evidence type="ECO:0000313" key="2">
    <source>
        <dbReference type="Proteomes" id="UP000283269"/>
    </source>
</evidence>
<accession>A0A409VUC4</accession>
<organism evidence="1 2">
    <name type="scientific">Psilocybe cyanescens</name>
    <dbReference type="NCBI Taxonomy" id="93625"/>
    <lineage>
        <taxon>Eukaryota</taxon>
        <taxon>Fungi</taxon>
        <taxon>Dikarya</taxon>
        <taxon>Basidiomycota</taxon>
        <taxon>Agaricomycotina</taxon>
        <taxon>Agaricomycetes</taxon>
        <taxon>Agaricomycetidae</taxon>
        <taxon>Agaricales</taxon>
        <taxon>Agaricineae</taxon>
        <taxon>Strophariaceae</taxon>
        <taxon>Psilocybe</taxon>
    </lineage>
</organism>
<dbReference type="InParanoid" id="A0A409VUC4"/>
<dbReference type="Proteomes" id="UP000283269">
    <property type="component" value="Unassembled WGS sequence"/>
</dbReference>
<name>A0A409VUC4_PSICY</name>
<evidence type="ECO:0000313" key="1">
    <source>
        <dbReference type="EMBL" id="PPQ69852.1"/>
    </source>
</evidence>
<comment type="caution">
    <text evidence="1">The sequence shown here is derived from an EMBL/GenBank/DDBJ whole genome shotgun (WGS) entry which is preliminary data.</text>
</comment>
<reference evidence="1 2" key="1">
    <citation type="journal article" date="2018" name="Evol. Lett.">
        <title>Horizontal gene cluster transfer increased hallucinogenic mushroom diversity.</title>
        <authorList>
            <person name="Reynolds H.T."/>
            <person name="Vijayakumar V."/>
            <person name="Gluck-Thaler E."/>
            <person name="Korotkin H.B."/>
            <person name="Matheny P.B."/>
            <person name="Slot J.C."/>
        </authorList>
    </citation>
    <scope>NUCLEOTIDE SEQUENCE [LARGE SCALE GENOMIC DNA]</scope>
    <source>
        <strain evidence="1 2">2631</strain>
    </source>
</reference>
<dbReference type="AlphaFoldDB" id="A0A409VUC4"/>
<keyword evidence="2" id="KW-1185">Reference proteome</keyword>
<protein>
    <submittedName>
        <fullName evidence="1">Uncharacterized protein</fullName>
    </submittedName>
</protein>
<proteinExistence type="predicted"/>
<dbReference type="OrthoDB" id="10539344at2759"/>
<dbReference type="EMBL" id="NHYD01003922">
    <property type="protein sequence ID" value="PPQ69852.1"/>
    <property type="molecule type" value="Genomic_DNA"/>
</dbReference>
<gene>
    <name evidence="1" type="ORF">CVT25_005493</name>
</gene>
<sequence length="74" mass="8291">MSIDSLLHNRLFEKDILAKTWPLLHEDETRHLALRVLSTGTHHGGATVRMEVARHSNLIAKLIDDLADGEVVVI</sequence>